<protein>
    <submittedName>
        <fullName evidence="1">Uncharacterized protein</fullName>
    </submittedName>
</protein>
<reference evidence="1 2" key="1">
    <citation type="submission" date="2024-06" db="EMBL/GenBank/DDBJ databases">
        <title>Genomic Encyclopedia of Type Strains, Phase IV (KMG-IV): sequencing the most valuable type-strain genomes for metagenomic binning, comparative biology and taxonomic classification.</title>
        <authorList>
            <person name="Goeker M."/>
        </authorList>
    </citation>
    <scope>NUCLEOTIDE SEQUENCE [LARGE SCALE GENOMIC DNA]</scope>
    <source>
        <strain evidence="1 2">DSM 21331</strain>
    </source>
</reference>
<organism evidence="1 2">
    <name type="scientific">Methylobacterium goesingense</name>
    <dbReference type="NCBI Taxonomy" id="243690"/>
    <lineage>
        <taxon>Bacteria</taxon>
        <taxon>Pseudomonadati</taxon>
        <taxon>Pseudomonadota</taxon>
        <taxon>Alphaproteobacteria</taxon>
        <taxon>Hyphomicrobiales</taxon>
        <taxon>Methylobacteriaceae</taxon>
        <taxon>Methylobacterium</taxon>
    </lineage>
</organism>
<evidence type="ECO:0000313" key="2">
    <source>
        <dbReference type="Proteomes" id="UP001549145"/>
    </source>
</evidence>
<gene>
    <name evidence="1" type="ORF">ABID43_003610</name>
</gene>
<sequence length="142" mass="15682">MFSSKLETAAVAWREARMKACAAPVEGFVKDKKGDSIAVPNLQVWTDLGAAETTLSEAVVAHLAKEAEFARLEARPKLFVIHGWMHHAPHEEEACTLEEAVQSAKAANDWGYWFPEKICTVAGELVLAEAELYERIWAEDAA</sequence>
<keyword evidence="2" id="KW-1185">Reference proteome</keyword>
<dbReference type="Proteomes" id="UP001549145">
    <property type="component" value="Unassembled WGS sequence"/>
</dbReference>
<dbReference type="RefSeq" id="WP_056096904.1">
    <property type="nucleotide sequence ID" value="NZ_BPQL01000070.1"/>
</dbReference>
<dbReference type="EMBL" id="JBEPMM010000011">
    <property type="protein sequence ID" value="MET3694055.1"/>
    <property type="molecule type" value="Genomic_DNA"/>
</dbReference>
<accession>A0ABV2LB63</accession>
<evidence type="ECO:0000313" key="1">
    <source>
        <dbReference type="EMBL" id="MET3694055.1"/>
    </source>
</evidence>
<name>A0ABV2LB63_9HYPH</name>
<proteinExistence type="predicted"/>
<comment type="caution">
    <text evidence="1">The sequence shown here is derived from an EMBL/GenBank/DDBJ whole genome shotgun (WGS) entry which is preliminary data.</text>
</comment>